<dbReference type="Proteomes" id="UP000887574">
    <property type="component" value="Unplaced"/>
</dbReference>
<feature type="compositionally biased region" description="Polar residues" evidence="1">
    <location>
        <begin position="240"/>
        <end position="257"/>
    </location>
</feature>
<feature type="region of interest" description="Disordered" evidence="1">
    <location>
        <begin position="322"/>
        <end position="350"/>
    </location>
</feature>
<sequence>MFSPGIHSNRLPTTDDLAEEMMADLLNDRSFQKLWTDLLVEVLVSDIKSPSPAGPRLSSKQYRETSCTKINSLVDNSLAQLVDTIHLTVDIFLRGVRLSFCDNTTSGDLNREFSALYSIRVQLDRLLMTQEKDSSAQWRTKENVKKLTGNSEAAAGLIARRLVHLLKNFGVRISTPYSVKNHAFFASSICDLLYRFEEFCSTNVDSEECVHLRKTVNEFYSTLVKGLDELLLKQSKTRPRPSTNQEASASFNTPLSNTKRSKSLAKLCGSTKTAFILTPEPRLNIPANQKSFILPAHLETARRRTSYHKNGSRVCEQMNAGQIKRSGSAPCRKPSSARRLSTQNSKPTAAKRHRLNGALKIDAEVEKLALRQACEITREIMVELEQRIQTI</sequence>
<dbReference type="AlphaFoldDB" id="A0A915DEQ7"/>
<dbReference type="WBParaSite" id="jg19133">
    <property type="protein sequence ID" value="jg19133"/>
    <property type="gene ID" value="jg19133"/>
</dbReference>
<evidence type="ECO:0000313" key="3">
    <source>
        <dbReference type="WBParaSite" id="jg19133"/>
    </source>
</evidence>
<reference evidence="3" key="1">
    <citation type="submission" date="2022-11" db="UniProtKB">
        <authorList>
            <consortium name="WormBaseParasite"/>
        </authorList>
    </citation>
    <scope>IDENTIFICATION</scope>
</reference>
<organism evidence="2 3">
    <name type="scientific">Ditylenchus dipsaci</name>
    <dbReference type="NCBI Taxonomy" id="166011"/>
    <lineage>
        <taxon>Eukaryota</taxon>
        <taxon>Metazoa</taxon>
        <taxon>Ecdysozoa</taxon>
        <taxon>Nematoda</taxon>
        <taxon>Chromadorea</taxon>
        <taxon>Rhabditida</taxon>
        <taxon>Tylenchina</taxon>
        <taxon>Tylenchomorpha</taxon>
        <taxon>Sphaerularioidea</taxon>
        <taxon>Anguinidae</taxon>
        <taxon>Anguininae</taxon>
        <taxon>Ditylenchus</taxon>
    </lineage>
</organism>
<accession>A0A915DEQ7</accession>
<feature type="region of interest" description="Disordered" evidence="1">
    <location>
        <begin position="234"/>
        <end position="257"/>
    </location>
</feature>
<feature type="compositionally biased region" description="Polar residues" evidence="1">
    <location>
        <begin position="338"/>
        <end position="347"/>
    </location>
</feature>
<keyword evidence="2" id="KW-1185">Reference proteome</keyword>
<name>A0A915DEQ7_9BILA</name>
<evidence type="ECO:0000313" key="2">
    <source>
        <dbReference type="Proteomes" id="UP000887574"/>
    </source>
</evidence>
<evidence type="ECO:0000256" key="1">
    <source>
        <dbReference type="SAM" id="MobiDB-lite"/>
    </source>
</evidence>
<proteinExistence type="predicted"/>
<protein>
    <submittedName>
        <fullName evidence="3">Uncharacterized protein</fullName>
    </submittedName>
</protein>